<evidence type="ECO:0000256" key="8">
    <source>
        <dbReference type="ARBA" id="ARBA00022989"/>
    </source>
</evidence>
<evidence type="ECO:0000256" key="2">
    <source>
        <dbReference type="ARBA" id="ARBA00006433"/>
    </source>
</evidence>
<sequence>MRIALIGGVLFLVGLVAIATGALPLPAVGELAERVVPILVFVVAITIVAELAAEAGVFRALAEWLADVARGRGWLLWVLVVVLATLSTVFLSLDTTAVLLTPIVIALAQHARISPIPLALTTVWLANTGSLLLPVSNLTNLLAAHELGGMTPLAFAAITWAPALVAVVVPAAVIFATRPRQIVARYTPEHATPVADRTLFLISAIVVALLIPAFVSGVEVWIPASIAAVILIGVFAVRKRSVLEFRLVPWQLVVFAGGLFLVMEAAHSIGATDVLAAVAGTGRSPLDLLQLAGAGATSANLINNLPAYLALEPFAGDPVRLVALLIGVNAGAIITPWGSLATLLWHERLVAMGVEISWVKFMLLGLVAAPLTVVAAVLALSLTA</sequence>
<comment type="similarity">
    <text evidence="3">Belongs to the CitM (TC 2.A.11) transporter family.</text>
</comment>
<keyword evidence="7" id="KW-0059">Arsenical resistance</keyword>
<reference evidence="12 15" key="2">
    <citation type="submission" date="2020-07" db="EMBL/GenBank/DDBJ databases">
        <title>Sequencing the genomes of 1000 actinobacteria strains.</title>
        <authorList>
            <person name="Klenk H.-P."/>
        </authorList>
    </citation>
    <scope>NUCLEOTIDE SEQUENCE [LARGE SCALE GENOMIC DNA]</scope>
    <source>
        <strain evidence="12 15">DSM 23870</strain>
    </source>
</reference>
<proteinExistence type="inferred from homology"/>
<dbReference type="GO" id="GO:0046685">
    <property type="term" value="P:response to arsenic-containing substance"/>
    <property type="evidence" value="ECO:0007669"/>
    <property type="project" value="UniProtKB-KW"/>
</dbReference>
<evidence type="ECO:0000256" key="5">
    <source>
        <dbReference type="ARBA" id="ARBA00022475"/>
    </source>
</evidence>
<feature type="transmembrane region" description="Helical" evidence="10">
    <location>
        <begin position="153"/>
        <end position="177"/>
    </location>
</feature>
<keyword evidence="14" id="KW-1185">Reference proteome</keyword>
<protein>
    <submittedName>
        <fullName evidence="13">Arsenic transporter</fullName>
    </submittedName>
    <submittedName>
        <fullName evidence="12">Na+/H+ antiporter NhaD/arsenite permease-like protein</fullName>
    </submittedName>
</protein>
<dbReference type="RefSeq" id="WP_129172441.1">
    <property type="nucleotide sequence ID" value="NZ_JACCBI010000001.1"/>
</dbReference>
<gene>
    <name evidence="12" type="ORF">BJ972_002135</name>
    <name evidence="13" type="ORF">ESP50_03065</name>
</gene>
<comment type="subcellular location">
    <subcellularLocation>
        <location evidence="1">Cell membrane</location>
        <topology evidence="1">Multi-pass membrane protein</topology>
    </subcellularLocation>
</comment>
<evidence type="ECO:0000313" key="14">
    <source>
        <dbReference type="Proteomes" id="UP000292686"/>
    </source>
</evidence>
<dbReference type="EMBL" id="JACCBI010000001">
    <property type="protein sequence ID" value="NYD67616.1"/>
    <property type="molecule type" value="Genomic_DNA"/>
</dbReference>
<keyword evidence="8 10" id="KW-1133">Transmembrane helix</keyword>
<evidence type="ECO:0000313" key="12">
    <source>
        <dbReference type="EMBL" id="NYD67616.1"/>
    </source>
</evidence>
<dbReference type="GO" id="GO:0015105">
    <property type="term" value="F:arsenite transmembrane transporter activity"/>
    <property type="evidence" value="ECO:0007669"/>
    <property type="project" value="InterPro"/>
</dbReference>
<keyword evidence="6 10" id="KW-0812">Transmembrane</keyword>
<dbReference type="OrthoDB" id="9774335at2"/>
<feature type="transmembrane region" description="Helical" evidence="10">
    <location>
        <begin position="321"/>
        <end position="346"/>
    </location>
</feature>
<evidence type="ECO:0000256" key="9">
    <source>
        <dbReference type="ARBA" id="ARBA00023136"/>
    </source>
</evidence>
<keyword evidence="9 10" id="KW-0472">Membrane</keyword>
<evidence type="ECO:0000256" key="1">
    <source>
        <dbReference type="ARBA" id="ARBA00004651"/>
    </source>
</evidence>
<evidence type="ECO:0000256" key="3">
    <source>
        <dbReference type="ARBA" id="ARBA00009843"/>
    </source>
</evidence>
<feature type="domain" description="Citrate transporter-like" evidence="11">
    <location>
        <begin position="11"/>
        <end position="313"/>
    </location>
</feature>
<keyword evidence="4" id="KW-0813">Transport</keyword>
<evidence type="ECO:0000313" key="13">
    <source>
        <dbReference type="EMBL" id="RXZ88177.1"/>
    </source>
</evidence>
<comment type="similarity">
    <text evidence="2">Belongs to the ArsB family.</text>
</comment>
<reference evidence="13 14" key="1">
    <citation type="submission" date="2019-01" db="EMBL/GenBank/DDBJ databases">
        <title>Agromyces.</title>
        <authorList>
            <person name="Li J."/>
        </authorList>
    </citation>
    <scope>NUCLEOTIDE SEQUENCE [LARGE SCALE GENOMIC DNA]</scope>
    <source>
        <strain evidence="13 14">DSM 23870</strain>
    </source>
</reference>
<dbReference type="InterPro" id="IPR000802">
    <property type="entry name" value="Arsenical_pump_ArsB"/>
</dbReference>
<evidence type="ECO:0000256" key="6">
    <source>
        <dbReference type="ARBA" id="ARBA00022692"/>
    </source>
</evidence>
<dbReference type="AlphaFoldDB" id="A0A4Q2M9V1"/>
<feature type="transmembrane region" description="Helical" evidence="10">
    <location>
        <begin position="358"/>
        <end position="382"/>
    </location>
</feature>
<organism evidence="13 14">
    <name type="scientific">Agromyces atrinae</name>
    <dbReference type="NCBI Taxonomy" id="592376"/>
    <lineage>
        <taxon>Bacteria</taxon>
        <taxon>Bacillati</taxon>
        <taxon>Actinomycetota</taxon>
        <taxon>Actinomycetes</taxon>
        <taxon>Micrococcales</taxon>
        <taxon>Microbacteriaceae</taxon>
        <taxon>Agromyces</taxon>
    </lineage>
</organism>
<evidence type="ECO:0000256" key="10">
    <source>
        <dbReference type="SAM" id="Phobius"/>
    </source>
</evidence>
<feature type="transmembrane region" description="Helical" evidence="10">
    <location>
        <begin position="74"/>
        <end position="93"/>
    </location>
</feature>
<dbReference type="EMBL" id="SDPM01000001">
    <property type="protein sequence ID" value="RXZ88177.1"/>
    <property type="molecule type" value="Genomic_DNA"/>
</dbReference>
<dbReference type="GO" id="GO:0005886">
    <property type="term" value="C:plasma membrane"/>
    <property type="evidence" value="ECO:0007669"/>
    <property type="project" value="UniProtKB-SubCell"/>
</dbReference>
<comment type="caution">
    <text evidence="13">The sequence shown here is derived from an EMBL/GenBank/DDBJ whole genome shotgun (WGS) entry which is preliminary data.</text>
</comment>
<dbReference type="InterPro" id="IPR004680">
    <property type="entry name" value="Cit_transptr-like_dom"/>
</dbReference>
<accession>A0A4Q2M9V1</accession>
<dbReference type="PANTHER" id="PTHR43302">
    <property type="entry name" value="TRANSPORTER ARSB-RELATED"/>
    <property type="match status" value="1"/>
</dbReference>
<keyword evidence="5" id="KW-1003">Cell membrane</keyword>
<evidence type="ECO:0000256" key="7">
    <source>
        <dbReference type="ARBA" id="ARBA00022849"/>
    </source>
</evidence>
<evidence type="ECO:0000256" key="4">
    <source>
        <dbReference type="ARBA" id="ARBA00022448"/>
    </source>
</evidence>
<feature type="transmembrane region" description="Helical" evidence="10">
    <location>
        <begin position="250"/>
        <end position="269"/>
    </location>
</feature>
<dbReference type="Proteomes" id="UP000292686">
    <property type="component" value="Unassembled WGS sequence"/>
</dbReference>
<dbReference type="Proteomes" id="UP000581087">
    <property type="component" value="Unassembled WGS sequence"/>
</dbReference>
<dbReference type="PANTHER" id="PTHR43302:SF5">
    <property type="entry name" value="TRANSPORTER ARSB-RELATED"/>
    <property type="match status" value="1"/>
</dbReference>
<feature type="transmembrane region" description="Helical" evidence="10">
    <location>
        <begin position="35"/>
        <end position="62"/>
    </location>
</feature>
<dbReference type="PRINTS" id="PR00758">
    <property type="entry name" value="ARSENICPUMP"/>
</dbReference>
<evidence type="ECO:0000259" key="11">
    <source>
        <dbReference type="Pfam" id="PF03600"/>
    </source>
</evidence>
<evidence type="ECO:0000313" key="15">
    <source>
        <dbReference type="Proteomes" id="UP000581087"/>
    </source>
</evidence>
<feature type="transmembrane region" description="Helical" evidence="10">
    <location>
        <begin position="221"/>
        <end position="238"/>
    </location>
</feature>
<name>A0A4Q2M9V1_9MICO</name>
<dbReference type="Pfam" id="PF03600">
    <property type="entry name" value="CitMHS"/>
    <property type="match status" value="1"/>
</dbReference>
<feature type="transmembrane region" description="Helical" evidence="10">
    <location>
        <begin position="198"/>
        <end position="215"/>
    </location>
</feature>